<dbReference type="RefSeq" id="WP_006780659.1">
    <property type="nucleotide sequence ID" value="NZ_CP040506.1"/>
</dbReference>
<dbReference type="GO" id="GO:0016757">
    <property type="term" value="F:glycosyltransferase activity"/>
    <property type="evidence" value="ECO:0007669"/>
    <property type="project" value="UniProtKB-KW"/>
</dbReference>
<name>G5IGQ2_9FIRM</name>
<dbReference type="Pfam" id="PF00535">
    <property type="entry name" value="Glycos_transf_2"/>
    <property type="match status" value="1"/>
</dbReference>
<dbReference type="InterPro" id="IPR036388">
    <property type="entry name" value="WH-like_DNA-bd_sf"/>
</dbReference>
<dbReference type="Gene3D" id="3.90.550.10">
    <property type="entry name" value="Spore Coat Polysaccharide Biosynthesis Protein SpsA, Chain A"/>
    <property type="match status" value="1"/>
</dbReference>
<evidence type="ECO:0000313" key="5">
    <source>
        <dbReference type="Proteomes" id="UP000005384"/>
    </source>
</evidence>
<evidence type="ECO:0000256" key="1">
    <source>
        <dbReference type="ARBA" id="ARBA00022676"/>
    </source>
</evidence>
<keyword evidence="2" id="KW-0808">Transferase</keyword>
<dbReference type="AlphaFoldDB" id="G5IGQ2"/>
<feature type="domain" description="Glycosyltransferase 2-like" evidence="3">
    <location>
        <begin position="7"/>
        <end position="173"/>
    </location>
</feature>
<dbReference type="HOGENOM" id="CLU_034447_0_0_9"/>
<dbReference type="PANTHER" id="PTHR22916:SF51">
    <property type="entry name" value="GLYCOSYLTRANSFERASE EPSH-RELATED"/>
    <property type="match status" value="1"/>
</dbReference>
<dbReference type="SUPFAM" id="SSF46785">
    <property type="entry name" value="Winged helix' DNA-binding domain"/>
    <property type="match status" value="1"/>
</dbReference>
<keyword evidence="1" id="KW-0328">Glycosyltransferase</keyword>
<dbReference type="EMBL" id="ADLN01000060">
    <property type="protein sequence ID" value="EHI59373.1"/>
    <property type="molecule type" value="Genomic_DNA"/>
</dbReference>
<dbReference type="PANTHER" id="PTHR22916">
    <property type="entry name" value="GLYCOSYLTRANSFERASE"/>
    <property type="match status" value="1"/>
</dbReference>
<dbReference type="InterPro" id="IPR029044">
    <property type="entry name" value="Nucleotide-diphossugar_trans"/>
</dbReference>
<dbReference type="Proteomes" id="UP000005384">
    <property type="component" value="Unassembled WGS sequence"/>
</dbReference>
<organism evidence="4 5">
    <name type="scientific">Hungatella hathewayi WAL-18680</name>
    <dbReference type="NCBI Taxonomy" id="742737"/>
    <lineage>
        <taxon>Bacteria</taxon>
        <taxon>Bacillati</taxon>
        <taxon>Bacillota</taxon>
        <taxon>Clostridia</taxon>
        <taxon>Lachnospirales</taxon>
        <taxon>Lachnospiraceae</taxon>
        <taxon>Hungatella</taxon>
    </lineage>
</organism>
<dbReference type="SUPFAM" id="SSF53448">
    <property type="entry name" value="Nucleotide-diphospho-sugar transferases"/>
    <property type="match status" value="1"/>
</dbReference>
<keyword evidence="5" id="KW-1185">Reference proteome</keyword>
<dbReference type="PATRIC" id="fig|742737.3.peg.2691"/>
<dbReference type="CDD" id="cd00761">
    <property type="entry name" value="Glyco_tranf_GTA_type"/>
    <property type="match status" value="1"/>
</dbReference>
<reference evidence="4 5" key="1">
    <citation type="submission" date="2011-08" db="EMBL/GenBank/DDBJ databases">
        <title>The Genome Sequence of Clostridium hathewayi WAL-18680.</title>
        <authorList>
            <consortium name="The Broad Institute Genome Sequencing Platform"/>
            <person name="Earl A."/>
            <person name="Ward D."/>
            <person name="Feldgarden M."/>
            <person name="Gevers D."/>
            <person name="Finegold S.M."/>
            <person name="Summanen P.H."/>
            <person name="Molitoris D.R."/>
            <person name="Song M."/>
            <person name="Daigneault M."/>
            <person name="Allen-Vercoe E."/>
            <person name="Young S.K."/>
            <person name="Zeng Q."/>
            <person name="Gargeya S."/>
            <person name="Fitzgerald M."/>
            <person name="Haas B."/>
            <person name="Abouelleil A."/>
            <person name="Alvarado L."/>
            <person name="Arachchi H.M."/>
            <person name="Berlin A."/>
            <person name="Brown A."/>
            <person name="Chapman S.B."/>
            <person name="Chen Z."/>
            <person name="Dunbar C."/>
            <person name="Freedman E."/>
            <person name="Gearin G."/>
            <person name="Gellesch M."/>
            <person name="Goldberg J."/>
            <person name="Griggs A."/>
            <person name="Gujja S."/>
            <person name="Heiman D."/>
            <person name="Howarth C."/>
            <person name="Larson L."/>
            <person name="Lui A."/>
            <person name="MacDonald P.J.P."/>
            <person name="Montmayeur A."/>
            <person name="Murphy C."/>
            <person name="Neiman D."/>
            <person name="Pearson M."/>
            <person name="Priest M."/>
            <person name="Roberts A."/>
            <person name="Saif S."/>
            <person name="Shea T."/>
            <person name="Shenoy N."/>
            <person name="Sisk P."/>
            <person name="Stolte C."/>
            <person name="Sykes S."/>
            <person name="Wortman J."/>
            <person name="Nusbaum C."/>
            <person name="Birren B."/>
        </authorList>
    </citation>
    <scope>NUCLEOTIDE SEQUENCE [LARGE SCALE GENOMIC DNA]</scope>
    <source>
        <strain evidence="4 5">WAL-18680</strain>
    </source>
</reference>
<gene>
    <name evidence="4" type="ORF">HMPREF9473_02680</name>
</gene>
<comment type="caution">
    <text evidence="4">The sequence shown here is derived from an EMBL/GenBank/DDBJ whole genome shotgun (WGS) entry which is preliminary data.</text>
</comment>
<dbReference type="InterPro" id="IPR036390">
    <property type="entry name" value="WH_DNA-bd_sf"/>
</dbReference>
<dbReference type="InterPro" id="IPR001173">
    <property type="entry name" value="Glyco_trans_2-like"/>
</dbReference>
<evidence type="ECO:0000259" key="3">
    <source>
        <dbReference type="Pfam" id="PF00535"/>
    </source>
</evidence>
<sequence length="466" mass="53620">MRIPAVSIIVPVYNAEDYLGRCVDSILGQEFQDFELLLVNDGSTDSSGKICDDYAAKDKRVYVIHKNNTGVSDTRNMAISHAKGKYLQFVDSDDWLTPDATKLMVRSAEENHCDMVITDFYRVAGERVSHKGDIEEDGVMDQETFAACMMENPSDFYYGVLWNKLYRREIVERYHLRMDEEISWCEDFMFNLEYIRHAKSFYALRTPVYYYLKRKGSLVTQGMNISKTVKMKLMVFEYYNNFYKHVLDEEDYEKNRLQVYKFLVDSAADGIVLPALLPGSKKLGTERSGVCVEAVLEDGIITEAYRSRKLLERYLEPAALKHDLSLTEISLLLYFYQFGKSREAGRVALAADSGLSKAGMQNQPGYLFNRRKLADIMGMPRPMLSASIQKLVARGLIKVEDIRAKKGMERQIRVLILPAADSLLEDLAVVEQDYHQARFAGFGEEELEQYTRMSERMKENIQKILQ</sequence>
<evidence type="ECO:0000313" key="4">
    <source>
        <dbReference type="EMBL" id="EHI59373.1"/>
    </source>
</evidence>
<protein>
    <recommendedName>
        <fullName evidence="3">Glycosyltransferase 2-like domain-containing protein</fullName>
    </recommendedName>
</protein>
<accession>G5IGQ2</accession>
<dbReference type="Gene3D" id="1.10.10.10">
    <property type="entry name" value="Winged helix-like DNA-binding domain superfamily/Winged helix DNA-binding domain"/>
    <property type="match status" value="1"/>
</dbReference>
<evidence type="ECO:0000256" key="2">
    <source>
        <dbReference type="ARBA" id="ARBA00022679"/>
    </source>
</evidence>
<proteinExistence type="predicted"/>
<dbReference type="OrthoDB" id="9807674at2"/>